<name>A0A6M1LHX0_9PROT</name>
<keyword evidence="3" id="KW-1185">Reference proteome</keyword>
<organism evidence="2 3">
    <name type="scientific">Falsiroseomonas algicola</name>
    <dbReference type="NCBI Taxonomy" id="2716930"/>
    <lineage>
        <taxon>Bacteria</taxon>
        <taxon>Pseudomonadati</taxon>
        <taxon>Pseudomonadota</taxon>
        <taxon>Alphaproteobacteria</taxon>
        <taxon>Acetobacterales</taxon>
        <taxon>Roseomonadaceae</taxon>
        <taxon>Falsiroseomonas</taxon>
    </lineage>
</organism>
<gene>
    <name evidence="2" type="ORF">G3576_06160</name>
</gene>
<reference evidence="2 3" key="2">
    <citation type="submission" date="2020-03" db="EMBL/GenBank/DDBJ databases">
        <title>Roseomonas stagni sp. nov., isolated from pond water in Japan.</title>
        <authorList>
            <person name="Furuhata K."/>
            <person name="Miyamoto H."/>
            <person name="Goto K."/>
        </authorList>
    </citation>
    <scope>NUCLEOTIDE SEQUENCE [LARGE SCALE GENOMIC DNA]</scope>
    <source>
        <strain evidence="2 3">PeD5</strain>
    </source>
</reference>
<sequence length="112" mass="12294">MARPRSSLSTSLPRPRRQGVETALEGAATEFALLSQRRSRLSRQLELLRRQHDAAATTMAQVMSRMAVLADRIGVLVPAEEAAPSLKARPQPQAEKPPPAPAPRRRGVTMTY</sequence>
<evidence type="ECO:0000256" key="1">
    <source>
        <dbReference type="SAM" id="MobiDB-lite"/>
    </source>
</evidence>
<dbReference type="AlphaFoldDB" id="A0A6M1LHX0"/>
<evidence type="ECO:0000313" key="2">
    <source>
        <dbReference type="EMBL" id="NGM19589.1"/>
    </source>
</evidence>
<accession>A0A6M1LHX0</accession>
<dbReference type="RefSeq" id="WP_164693483.1">
    <property type="nucleotide sequence ID" value="NZ_JAAIKB010000002.1"/>
</dbReference>
<dbReference type="Proteomes" id="UP000475385">
    <property type="component" value="Unassembled WGS sequence"/>
</dbReference>
<feature type="compositionally biased region" description="Basic residues" evidence="1">
    <location>
        <begin position="103"/>
        <end position="112"/>
    </location>
</feature>
<feature type="region of interest" description="Disordered" evidence="1">
    <location>
        <begin position="1"/>
        <end position="20"/>
    </location>
</feature>
<feature type="compositionally biased region" description="Low complexity" evidence="1">
    <location>
        <begin position="1"/>
        <end position="13"/>
    </location>
</feature>
<feature type="region of interest" description="Disordered" evidence="1">
    <location>
        <begin position="83"/>
        <end position="112"/>
    </location>
</feature>
<protein>
    <submittedName>
        <fullName evidence="2">Uncharacterized protein</fullName>
    </submittedName>
</protein>
<comment type="caution">
    <text evidence="2">The sequence shown here is derived from an EMBL/GenBank/DDBJ whole genome shotgun (WGS) entry which is preliminary data.</text>
</comment>
<evidence type="ECO:0000313" key="3">
    <source>
        <dbReference type="Proteomes" id="UP000475385"/>
    </source>
</evidence>
<proteinExistence type="predicted"/>
<dbReference type="EMBL" id="JAAIKB010000002">
    <property type="protein sequence ID" value="NGM19589.1"/>
    <property type="molecule type" value="Genomic_DNA"/>
</dbReference>
<reference evidence="2 3" key="1">
    <citation type="submission" date="2020-02" db="EMBL/GenBank/DDBJ databases">
        <authorList>
            <person name="Kim H.M."/>
            <person name="Jeon C.O."/>
        </authorList>
    </citation>
    <scope>NUCLEOTIDE SEQUENCE [LARGE SCALE GENOMIC DNA]</scope>
    <source>
        <strain evidence="2 3">PeD5</strain>
    </source>
</reference>